<organism evidence="3 4">
    <name type="scientific">Nocardioides endophyticus</name>
    <dbReference type="NCBI Taxonomy" id="1353775"/>
    <lineage>
        <taxon>Bacteria</taxon>
        <taxon>Bacillati</taxon>
        <taxon>Actinomycetota</taxon>
        <taxon>Actinomycetes</taxon>
        <taxon>Propionibacteriales</taxon>
        <taxon>Nocardioidaceae</taxon>
        <taxon>Nocardioides</taxon>
    </lineage>
</organism>
<dbReference type="SUPFAM" id="SSF50090">
    <property type="entry name" value="Electron transport accessory proteins"/>
    <property type="match status" value="1"/>
</dbReference>
<sequence>MTTAASSASSTGTDVLPDPRTNPAELDERRRTVADLVCGLPGADPERLGFEHPWEIRAFAMAVAAHRELGFDWSTFQQALIASIQTWENDPDRTADSKWSYYQHWVAALEDVLAQSGVVDQGDLDHQTRDVLALPPNRNHHEAHTEPIAIDPARRTT</sequence>
<feature type="region of interest" description="Disordered" evidence="1">
    <location>
        <begin position="136"/>
        <end position="157"/>
    </location>
</feature>
<name>A0ABP8YTS4_9ACTN</name>
<dbReference type="InterPro" id="IPR042262">
    <property type="entry name" value="CN_hydtase_beta_C"/>
</dbReference>
<dbReference type="InterPro" id="IPR023808">
    <property type="entry name" value="Nitrile_Hydratase_acc_put"/>
</dbReference>
<dbReference type="NCBIfam" id="TIGR03889">
    <property type="entry name" value="nitrile_acc"/>
    <property type="match status" value="1"/>
</dbReference>
<evidence type="ECO:0000259" key="2">
    <source>
        <dbReference type="Pfam" id="PF21006"/>
    </source>
</evidence>
<keyword evidence="4" id="KW-1185">Reference proteome</keyword>
<evidence type="ECO:0000313" key="4">
    <source>
        <dbReference type="Proteomes" id="UP001499882"/>
    </source>
</evidence>
<feature type="region of interest" description="Disordered" evidence="1">
    <location>
        <begin position="1"/>
        <end position="26"/>
    </location>
</feature>
<feature type="domain" description="Nitrile hydratase beta subunit-like N-terminal" evidence="2">
    <location>
        <begin position="46"/>
        <end position="136"/>
    </location>
</feature>
<dbReference type="EMBL" id="BAABKN010000014">
    <property type="protein sequence ID" value="GAA4737480.1"/>
    <property type="molecule type" value="Genomic_DNA"/>
</dbReference>
<protein>
    <recommendedName>
        <fullName evidence="2">Nitrile hydratase beta subunit-like N-terminal domain-containing protein</fullName>
    </recommendedName>
</protein>
<dbReference type="Pfam" id="PF21006">
    <property type="entry name" value="NHase_beta_N"/>
    <property type="match status" value="1"/>
</dbReference>
<proteinExistence type="predicted"/>
<evidence type="ECO:0000313" key="3">
    <source>
        <dbReference type="EMBL" id="GAA4737480.1"/>
    </source>
</evidence>
<comment type="caution">
    <text evidence="3">The sequence shown here is derived from an EMBL/GenBank/DDBJ whole genome shotgun (WGS) entry which is preliminary data.</text>
</comment>
<dbReference type="Gene3D" id="1.10.472.20">
    <property type="entry name" value="Nitrile hydratase, beta subunit"/>
    <property type="match status" value="1"/>
</dbReference>
<feature type="compositionally biased region" description="Low complexity" evidence="1">
    <location>
        <begin position="1"/>
        <end position="11"/>
    </location>
</feature>
<dbReference type="RefSeq" id="WP_345526806.1">
    <property type="nucleotide sequence ID" value="NZ_BAABKN010000014.1"/>
</dbReference>
<gene>
    <name evidence="3" type="ORF">GCM10023350_21860</name>
</gene>
<dbReference type="Proteomes" id="UP001499882">
    <property type="component" value="Unassembled WGS sequence"/>
</dbReference>
<reference evidence="4" key="1">
    <citation type="journal article" date="2019" name="Int. J. Syst. Evol. Microbiol.">
        <title>The Global Catalogue of Microorganisms (GCM) 10K type strain sequencing project: providing services to taxonomists for standard genome sequencing and annotation.</title>
        <authorList>
            <consortium name="The Broad Institute Genomics Platform"/>
            <consortium name="The Broad Institute Genome Sequencing Center for Infectious Disease"/>
            <person name="Wu L."/>
            <person name="Ma J."/>
        </authorList>
    </citation>
    <scope>NUCLEOTIDE SEQUENCE [LARGE SCALE GENOMIC DNA]</scope>
    <source>
        <strain evidence="4">JCM 18532</strain>
    </source>
</reference>
<evidence type="ECO:0000256" key="1">
    <source>
        <dbReference type="SAM" id="MobiDB-lite"/>
    </source>
</evidence>
<dbReference type="InterPro" id="IPR049054">
    <property type="entry name" value="CN_hydtase_beta-like_N"/>
</dbReference>
<accession>A0ABP8YTS4</accession>
<dbReference type="InterPro" id="IPR008990">
    <property type="entry name" value="Elect_transpt_acc-like_dom_sf"/>
</dbReference>